<dbReference type="AlphaFoldDB" id="A0A0G4EAI5"/>
<keyword evidence="3" id="KW-0808">Transferase</keyword>
<proteinExistence type="inferred from homology"/>
<dbReference type="SUPFAM" id="SSF52540">
    <property type="entry name" value="P-loop containing nucleoside triphosphate hydrolases"/>
    <property type="match status" value="1"/>
</dbReference>
<evidence type="ECO:0000256" key="7">
    <source>
        <dbReference type="SAM" id="MobiDB-lite"/>
    </source>
</evidence>
<keyword evidence="5" id="KW-0418">Kinase</keyword>
<dbReference type="SMART" id="SM00072">
    <property type="entry name" value="GuKc"/>
    <property type="match status" value="1"/>
</dbReference>
<evidence type="ECO:0000256" key="2">
    <source>
        <dbReference type="ARBA" id="ARBA00012961"/>
    </source>
</evidence>
<dbReference type="GO" id="GO:0005829">
    <property type="term" value="C:cytosol"/>
    <property type="evidence" value="ECO:0007669"/>
    <property type="project" value="TreeGrafter"/>
</dbReference>
<dbReference type="InterPro" id="IPR008145">
    <property type="entry name" value="GK/Ca_channel_bsu"/>
</dbReference>
<accession>A0A0G4EAI5</accession>
<gene>
    <name evidence="9" type="ORF">Vbra_6903</name>
</gene>
<evidence type="ECO:0000256" key="4">
    <source>
        <dbReference type="ARBA" id="ARBA00022741"/>
    </source>
</evidence>
<dbReference type="Gene3D" id="3.40.50.300">
    <property type="entry name" value="P-loop containing nucleotide triphosphate hydrolases"/>
    <property type="match status" value="1"/>
</dbReference>
<dbReference type="InterPro" id="IPR008144">
    <property type="entry name" value="Guanylate_kin-like_dom"/>
</dbReference>
<name>A0A0G4EAI5_VITBC</name>
<dbReference type="VEuPathDB" id="CryptoDB:Vbra_6903"/>
<feature type="region of interest" description="Disordered" evidence="7">
    <location>
        <begin position="315"/>
        <end position="368"/>
    </location>
</feature>
<dbReference type="Gene3D" id="3.30.63.10">
    <property type="entry name" value="Guanylate Kinase phosphate binding domain"/>
    <property type="match status" value="1"/>
</dbReference>
<dbReference type="GO" id="GO:0004385">
    <property type="term" value="F:GMP kinase activity"/>
    <property type="evidence" value="ECO:0007669"/>
    <property type="project" value="UniProtKB-EC"/>
</dbReference>
<dbReference type="EC" id="2.7.4.8" evidence="2"/>
<comment type="similarity">
    <text evidence="1">Belongs to the guanylate kinase family.</text>
</comment>
<organism evidence="9 10">
    <name type="scientific">Vitrella brassicaformis (strain CCMP3155)</name>
    <dbReference type="NCBI Taxonomy" id="1169540"/>
    <lineage>
        <taxon>Eukaryota</taxon>
        <taxon>Sar</taxon>
        <taxon>Alveolata</taxon>
        <taxon>Colpodellida</taxon>
        <taxon>Vitrellaceae</taxon>
        <taxon>Vitrella</taxon>
    </lineage>
</organism>
<dbReference type="CDD" id="cd00071">
    <property type="entry name" value="GMPK"/>
    <property type="match status" value="1"/>
</dbReference>
<dbReference type="PANTHER" id="PTHR23117">
    <property type="entry name" value="GUANYLATE KINASE-RELATED"/>
    <property type="match status" value="1"/>
</dbReference>
<keyword evidence="6" id="KW-0067">ATP-binding</keyword>
<dbReference type="PROSITE" id="PS50052">
    <property type="entry name" value="GUANYLATE_KINASE_2"/>
    <property type="match status" value="1"/>
</dbReference>
<feature type="region of interest" description="Disordered" evidence="7">
    <location>
        <begin position="51"/>
        <end position="81"/>
    </location>
</feature>
<evidence type="ECO:0000313" key="10">
    <source>
        <dbReference type="Proteomes" id="UP000041254"/>
    </source>
</evidence>
<dbReference type="PANTHER" id="PTHR23117:SF13">
    <property type="entry name" value="GUANYLATE KINASE"/>
    <property type="match status" value="1"/>
</dbReference>
<dbReference type="FunFam" id="3.40.50.300:FF:000776">
    <property type="entry name" value="Guanylate kinase 2"/>
    <property type="match status" value="1"/>
</dbReference>
<protein>
    <recommendedName>
        <fullName evidence="2">guanylate kinase</fullName>
        <ecNumber evidence="2">2.7.4.8</ecNumber>
    </recommendedName>
</protein>
<dbReference type="OrthoDB" id="6334211at2759"/>
<feature type="domain" description="Guanylate kinase-like" evidence="8">
    <location>
        <begin position="110"/>
        <end position="293"/>
    </location>
</feature>
<dbReference type="EMBL" id="CDMY01000091">
    <property type="protein sequence ID" value="CEL92625.1"/>
    <property type="molecule type" value="Genomic_DNA"/>
</dbReference>
<evidence type="ECO:0000256" key="5">
    <source>
        <dbReference type="ARBA" id="ARBA00022777"/>
    </source>
</evidence>
<dbReference type="GO" id="GO:0005524">
    <property type="term" value="F:ATP binding"/>
    <property type="evidence" value="ECO:0007669"/>
    <property type="project" value="UniProtKB-KW"/>
</dbReference>
<feature type="compositionally biased region" description="Polar residues" evidence="7">
    <location>
        <begin position="336"/>
        <end position="359"/>
    </location>
</feature>
<dbReference type="Proteomes" id="UP000041254">
    <property type="component" value="Unassembled WGS sequence"/>
</dbReference>
<evidence type="ECO:0000259" key="8">
    <source>
        <dbReference type="PROSITE" id="PS50052"/>
    </source>
</evidence>
<dbReference type="Pfam" id="PF00625">
    <property type="entry name" value="Guanylate_kin"/>
    <property type="match status" value="1"/>
</dbReference>
<keyword evidence="4" id="KW-0547">Nucleotide-binding</keyword>
<dbReference type="InParanoid" id="A0A0G4EAI5"/>
<dbReference type="InterPro" id="IPR027417">
    <property type="entry name" value="P-loop_NTPase"/>
</dbReference>
<evidence type="ECO:0000256" key="3">
    <source>
        <dbReference type="ARBA" id="ARBA00022679"/>
    </source>
</evidence>
<dbReference type="PhylomeDB" id="A0A0G4EAI5"/>
<sequence>MSGALSGSSFLPPPRNPSAYPVKASFHHHALYNPAVQQGLRLLEPSISVGVKRAHHGGGGGGGEPDSEFGKPSSPHQSTLSLASTRASYGGGYGGEVAGGAKGMHLEQQQPLLVVAGPSGVGKGTLVAKLREKYPKAFGFSVSHTSRPPRTGEEHGVHYLFETKERILKAVKEGRFLEHAEVHGNVYGTSIEAVERVRCKGKVCIVEIDVQGVKQVKNSALASQAHYVFIRPPSLSVLETRLRGRGTESEDKVKKRLTNAIKEIEEADKVGFDYNLVNDDLEAAFATLCELVEMWYPGLATISCVPTPSHAAHSAAAQKASTTPPGPGQGGELDSPSMTTQDGDSSPEMQPQQQPVVKTSKSKELGIQ</sequence>
<evidence type="ECO:0000256" key="6">
    <source>
        <dbReference type="ARBA" id="ARBA00022840"/>
    </source>
</evidence>
<keyword evidence="10" id="KW-1185">Reference proteome</keyword>
<evidence type="ECO:0000256" key="1">
    <source>
        <dbReference type="ARBA" id="ARBA00005790"/>
    </source>
</evidence>
<dbReference type="STRING" id="1169540.A0A0G4EAI5"/>
<dbReference type="FunFam" id="3.30.63.10:FF:000002">
    <property type="entry name" value="Guanylate kinase 1"/>
    <property type="match status" value="1"/>
</dbReference>
<evidence type="ECO:0000313" key="9">
    <source>
        <dbReference type="EMBL" id="CEL92625.1"/>
    </source>
</evidence>
<dbReference type="FunCoup" id="A0A0G4EAI5">
    <property type="interactions" value="214"/>
</dbReference>
<dbReference type="NCBIfam" id="TIGR03263">
    <property type="entry name" value="guanyl_kin"/>
    <property type="match status" value="1"/>
</dbReference>
<reference evidence="9 10" key="1">
    <citation type="submission" date="2014-11" db="EMBL/GenBank/DDBJ databases">
        <authorList>
            <person name="Zhu J."/>
            <person name="Qi W."/>
            <person name="Song R."/>
        </authorList>
    </citation>
    <scope>NUCLEOTIDE SEQUENCE [LARGE SCALE GENOMIC DNA]</scope>
</reference>
<dbReference type="InterPro" id="IPR017665">
    <property type="entry name" value="Guanylate_kinase"/>
</dbReference>